<evidence type="ECO:0000313" key="3">
    <source>
        <dbReference type="Proteomes" id="UP000291124"/>
    </source>
</evidence>
<proteinExistence type="predicted"/>
<dbReference type="OrthoDB" id="1376102at2"/>
<gene>
    <name evidence="2" type="ORF">E1750_09455</name>
</gene>
<dbReference type="AlphaFoldDB" id="A0A4P6YA91"/>
<evidence type="ECO:0000256" key="1">
    <source>
        <dbReference type="SAM" id="MobiDB-lite"/>
    </source>
</evidence>
<organism evidence="2 3">
    <name type="scientific">Flavobacterium nackdongense</name>
    <dbReference type="NCBI Taxonomy" id="2547394"/>
    <lineage>
        <taxon>Bacteria</taxon>
        <taxon>Pseudomonadati</taxon>
        <taxon>Bacteroidota</taxon>
        <taxon>Flavobacteriia</taxon>
        <taxon>Flavobacteriales</taxon>
        <taxon>Flavobacteriaceae</taxon>
        <taxon>Flavobacterium</taxon>
    </lineage>
</organism>
<keyword evidence="3" id="KW-1185">Reference proteome</keyword>
<dbReference type="EMBL" id="CP037933">
    <property type="protein sequence ID" value="QBN19018.1"/>
    <property type="molecule type" value="Genomic_DNA"/>
</dbReference>
<protein>
    <submittedName>
        <fullName evidence="2">Uncharacterized protein</fullName>
    </submittedName>
</protein>
<dbReference type="Proteomes" id="UP000291124">
    <property type="component" value="Chromosome"/>
</dbReference>
<dbReference type="KEGG" id="fnk:E1750_09455"/>
<sequence length="222" mass="24466">MDISSINETTVNNKTTKSQSISRITRVTSTKKANKSGLFPATMKFGEVIVSGDGKEGLSPLSKTIIIGLLSEDNKFNIDTIINPNLNEPTKNAVKSAFKDLKPDIDFPKNPLKIGDSFEHKIPMNIPVNGEQVKVLITKVFTLKSVINNYAEFTVNEIISLNMESLNITASGEGNGVVEFNISENQIVKDKSHFTISITIKKDNIYVKGFVTSDSEKITRIQ</sequence>
<evidence type="ECO:0000313" key="2">
    <source>
        <dbReference type="EMBL" id="QBN19018.1"/>
    </source>
</evidence>
<name>A0A4P6YA91_9FLAO</name>
<dbReference type="RefSeq" id="WP_133276539.1">
    <property type="nucleotide sequence ID" value="NZ_CP037933.1"/>
</dbReference>
<reference evidence="3" key="1">
    <citation type="submission" date="2019-03" db="EMBL/GenBank/DDBJ databases">
        <title>Flavobacterium sp.</title>
        <authorList>
            <person name="Kim H."/>
        </authorList>
    </citation>
    <scope>NUCLEOTIDE SEQUENCE [LARGE SCALE GENOMIC DNA]</scope>
    <source>
        <strain evidence="3">GS13</strain>
    </source>
</reference>
<accession>A0A4P6YA91</accession>
<feature type="region of interest" description="Disordered" evidence="1">
    <location>
        <begin position="1"/>
        <end position="23"/>
    </location>
</feature>